<evidence type="ECO:0000313" key="3">
    <source>
        <dbReference type="EMBL" id="CAF4249876.1"/>
    </source>
</evidence>
<organism evidence="2 4">
    <name type="scientific">Didymodactylos carnosus</name>
    <dbReference type="NCBI Taxonomy" id="1234261"/>
    <lineage>
        <taxon>Eukaryota</taxon>
        <taxon>Metazoa</taxon>
        <taxon>Spiralia</taxon>
        <taxon>Gnathifera</taxon>
        <taxon>Rotifera</taxon>
        <taxon>Eurotatoria</taxon>
        <taxon>Bdelloidea</taxon>
        <taxon>Philodinida</taxon>
        <taxon>Philodinidae</taxon>
        <taxon>Didymodactylos</taxon>
    </lineage>
</organism>
<sequence length="225" mass="24558">MRVDSLVVLAEQWGPVGRVQCEWIVLHRAVLSMLCASRRRDSTDRAHVPFVRRNETAANNLSQLCYTLALSSNTQHEQYRLIYSIDDSLTGLAGEAKDAADTAAQKGTRERNKAKFPADVVYLGAELKEQASEKVDQAKNKANQMATDAKKKGQAGDLKDQASQKADQAKHKANEVAADAKNKGQELKQDAQQKAGDLEGQASQKADQAKDKANEVPADAKNKGQ</sequence>
<dbReference type="Proteomes" id="UP000677228">
    <property type="component" value="Unassembled WGS sequence"/>
</dbReference>
<dbReference type="Gene3D" id="6.10.140.1430">
    <property type="match status" value="1"/>
</dbReference>
<name>A0A8S2FFX5_9BILA</name>
<evidence type="ECO:0000313" key="2">
    <source>
        <dbReference type="EMBL" id="CAF1455804.1"/>
    </source>
</evidence>
<dbReference type="Proteomes" id="UP000682733">
    <property type="component" value="Unassembled WGS sequence"/>
</dbReference>
<feature type="compositionally biased region" description="Basic and acidic residues" evidence="1">
    <location>
        <begin position="157"/>
        <end position="191"/>
    </location>
</feature>
<dbReference type="AlphaFoldDB" id="A0A8S2FFX5"/>
<evidence type="ECO:0000313" key="4">
    <source>
        <dbReference type="Proteomes" id="UP000677228"/>
    </source>
</evidence>
<dbReference type="EMBL" id="CAJNOK010030076">
    <property type="protein sequence ID" value="CAF1455804.1"/>
    <property type="molecule type" value="Genomic_DNA"/>
</dbReference>
<gene>
    <name evidence="2" type="ORF">OVA965_LOCUS35030</name>
    <name evidence="3" type="ORF">TMI583_LOCUS35985</name>
</gene>
<feature type="region of interest" description="Disordered" evidence="1">
    <location>
        <begin position="134"/>
        <end position="225"/>
    </location>
</feature>
<protein>
    <submittedName>
        <fullName evidence="2">Uncharacterized protein</fullName>
    </submittedName>
</protein>
<feature type="non-terminal residue" evidence="2">
    <location>
        <position position="225"/>
    </location>
</feature>
<evidence type="ECO:0000256" key="1">
    <source>
        <dbReference type="SAM" id="MobiDB-lite"/>
    </source>
</evidence>
<accession>A0A8S2FFX5</accession>
<feature type="compositionally biased region" description="Basic and acidic residues" evidence="1">
    <location>
        <begin position="207"/>
        <end position="225"/>
    </location>
</feature>
<proteinExistence type="predicted"/>
<comment type="caution">
    <text evidence="2">The sequence shown here is derived from an EMBL/GenBank/DDBJ whole genome shotgun (WGS) entry which is preliminary data.</text>
</comment>
<reference evidence="2" key="1">
    <citation type="submission" date="2021-02" db="EMBL/GenBank/DDBJ databases">
        <authorList>
            <person name="Nowell W R."/>
        </authorList>
    </citation>
    <scope>NUCLEOTIDE SEQUENCE</scope>
</reference>
<dbReference type="EMBL" id="CAJOBA010051928">
    <property type="protein sequence ID" value="CAF4249876.1"/>
    <property type="molecule type" value="Genomic_DNA"/>
</dbReference>